<organism evidence="2">
    <name type="scientific">Culex pipiens</name>
    <name type="common">House mosquito</name>
    <dbReference type="NCBI Taxonomy" id="7175"/>
    <lineage>
        <taxon>Eukaryota</taxon>
        <taxon>Metazoa</taxon>
        <taxon>Ecdysozoa</taxon>
        <taxon>Arthropoda</taxon>
        <taxon>Hexapoda</taxon>
        <taxon>Insecta</taxon>
        <taxon>Pterygota</taxon>
        <taxon>Neoptera</taxon>
        <taxon>Endopterygota</taxon>
        <taxon>Diptera</taxon>
        <taxon>Nematocera</taxon>
        <taxon>Culicoidea</taxon>
        <taxon>Culicidae</taxon>
        <taxon>Culicinae</taxon>
        <taxon>Culicini</taxon>
        <taxon>Culex</taxon>
        <taxon>Culex</taxon>
    </lineage>
</organism>
<accession>A0A8D7ZW80</accession>
<reference evidence="2" key="1">
    <citation type="submission" date="2021-05" db="EMBL/GenBank/DDBJ databases">
        <authorList>
            <person name="Alioto T."/>
            <person name="Alioto T."/>
            <person name="Gomez Garrido J."/>
        </authorList>
    </citation>
    <scope>NUCLEOTIDE SEQUENCE</scope>
</reference>
<evidence type="ECO:0000256" key="1">
    <source>
        <dbReference type="SAM" id="MobiDB-lite"/>
    </source>
</evidence>
<feature type="compositionally biased region" description="Polar residues" evidence="1">
    <location>
        <begin position="20"/>
        <end position="31"/>
    </location>
</feature>
<protein>
    <submittedName>
        <fullName evidence="2">(northern house mosquito) hypothetical protein</fullName>
    </submittedName>
</protein>
<proteinExistence type="predicted"/>
<feature type="region of interest" description="Disordered" evidence="1">
    <location>
        <begin position="1"/>
        <end position="57"/>
    </location>
</feature>
<name>A0A8D7ZW80_CULPI</name>
<sequence>MGNSHSGKAGGGHSGGVATAVQSNPNGQVQENPAGGSGPAVKGMSRTASGADLHDRAQAQYHPVDKLGKILAKKCDDERGINGVTGDVFAVRVLKIDEFSNLMKFF</sequence>
<dbReference type="AlphaFoldDB" id="A0A8D7ZW80"/>
<evidence type="ECO:0000313" key="2">
    <source>
        <dbReference type="EMBL" id="CAG6445460.1"/>
    </source>
</evidence>
<dbReference type="EMBL" id="HBUE01004837">
    <property type="protein sequence ID" value="CAG6445460.1"/>
    <property type="molecule type" value="Transcribed_RNA"/>
</dbReference>